<evidence type="ECO:0008006" key="4">
    <source>
        <dbReference type="Google" id="ProtNLM"/>
    </source>
</evidence>
<evidence type="ECO:0000256" key="1">
    <source>
        <dbReference type="SAM" id="SignalP"/>
    </source>
</evidence>
<keyword evidence="1" id="KW-0732">Signal</keyword>
<proteinExistence type="predicted"/>
<dbReference type="Proteomes" id="UP001472866">
    <property type="component" value="Chromosome 06"/>
</dbReference>
<dbReference type="AlphaFoldDB" id="A0AAX4P9I7"/>
<dbReference type="EMBL" id="CP151506">
    <property type="protein sequence ID" value="WZN62813.1"/>
    <property type="molecule type" value="Genomic_DNA"/>
</dbReference>
<organism evidence="2 3">
    <name type="scientific">Chloropicon roscoffensis</name>
    <dbReference type="NCBI Taxonomy" id="1461544"/>
    <lineage>
        <taxon>Eukaryota</taxon>
        <taxon>Viridiplantae</taxon>
        <taxon>Chlorophyta</taxon>
        <taxon>Chloropicophyceae</taxon>
        <taxon>Chloropicales</taxon>
        <taxon>Chloropicaceae</taxon>
        <taxon>Chloropicon</taxon>
    </lineage>
</organism>
<name>A0AAX4P9I7_9CHLO</name>
<evidence type="ECO:0000313" key="2">
    <source>
        <dbReference type="EMBL" id="WZN62813.1"/>
    </source>
</evidence>
<feature type="signal peptide" evidence="1">
    <location>
        <begin position="1"/>
        <end position="23"/>
    </location>
</feature>
<dbReference type="PANTHER" id="PTHR41339:SF1">
    <property type="entry name" value="SECRETED PROTEIN"/>
    <property type="match status" value="1"/>
</dbReference>
<reference evidence="2 3" key="1">
    <citation type="submission" date="2024-03" db="EMBL/GenBank/DDBJ databases">
        <title>Complete genome sequence of the green alga Chloropicon roscoffensis RCC1871.</title>
        <authorList>
            <person name="Lemieux C."/>
            <person name="Pombert J.-F."/>
            <person name="Otis C."/>
            <person name="Turmel M."/>
        </authorList>
    </citation>
    <scope>NUCLEOTIDE SEQUENCE [LARGE SCALE GENOMIC DNA]</scope>
    <source>
        <strain evidence="2 3">RCC1871</strain>
    </source>
</reference>
<feature type="chain" id="PRO_5043321112" description="T9SS C-terminal target domain-containing protein" evidence="1">
    <location>
        <begin position="24"/>
        <end position="440"/>
    </location>
</feature>
<sequence length="440" mass="45909">MMAKRNTALVLLGLHALLALSAGAVDLCGPIITDTSVPAGEHTMSCQTFVKAGATLTIAPGATIKASTTASPAAALVVEQGGMINAAGTRNAPITFTADAPPAQLPARGLWGGVIVNGYAPTSHAGGVGEVEGLVGIPYGGTDPSDNSGVLQYVRIWYGGAVIGQDNEINGLTLAGVGDGTTVDHIEVAFNLDDGIELFGGTVNLKYIVVLFAGDDGIDTDHGYQGKIQFAFVMVGSGAGHHGAEMDSKTNGNIDAQPRSHPQLYNALFIGSNEAPQSASSDDQLPSIMRLREGTGGQFGNIIMTNVGNGPGVLINECGMESLVQDMSLATRYPDYLYFSQNNIINTPYVKEFISDEECMGVENGLNIDPELTNIPDDAAEEIVAFDPRPVAGGNAFKQVDAVPNDSFFTPVNFKGAFDADDLWISGWSWLSADGRIPAN</sequence>
<accession>A0AAX4P9I7</accession>
<dbReference type="PANTHER" id="PTHR41339">
    <property type="entry name" value="LIPL48"/>
    <property type="match status" value="1"/>
</dbReference>
<protein>
    <recommendedName>
        <fullName evidence="4">T9SS C-terminal target domain-containing protein</fullName>
    </recommendedName>
</protein>
<gene>
    <name evidence="2" type="ORF">HKI87_06g43550</name>
</gene>
<keyword evidence="3" id="KW-1185">Reference proteome</keyword>
<evidence type="ECO:0000313" key="3">
    <source>
        <dbReference type="Proteomes" id="UP001472866"/>
    </source>
</evidence>